<keyword evidence="4" id="KW-0904">Protein phosphatase</keyword>
<feature type="domain" description="Phosphotyrosine protein phosphatase I" evidence="6">
    <location>
        <begin position="1"/>
        <end position="149"/>
    </location>
</feature>
<feature type="active site" description="Proton donor" evidence="5">
    <location>
        <position position="123"/>
    </location>
</feature>
<sequence>MKILMVCLGNICRSPLAEGILQSKAKQAGLDWQVDSAGTNGYHVGEAPHPLSQKVARLNGIDICEQRARRFVKEDLDRYDKIYAMADDVIDDIKSIVKNRFDQSKVELFLNELFPGENASVPDPWYGPEPGYHEVYKLIDEACDKIIEKYAGRQQNK</sequence>
<dbReference type="Proteomes" id="UP000184048">
    <property type="component" value="Unassembled WGS sequence"/>
</dbReference>
<dbReference type="InterPro" id="IPR036196">
    <property type="entry name" value="Ptyr_pPase_sf"/>
</dbReference>
<dbReference type="STRING" id="1121884.SAMN02745131_02343"/>
<keyword evidence="8" id="KW-1185">Reference proteome</keyword>
<dbReference type="PANTHER" id="PTHR11717">
    <property type="entry name" value="LOW MOLECULAR WEIGHT PROTEIN TYROSINE PHOSPHATASE"/>
    <property type="match status" value="1"/>
</dbReference>
<feature type="active site" description="Nucleophile" evidence="5">
    <location>
        <position position="7"/>
    </location>
</feature>
<dbReference type="InterPro" id="IPR023485">
    <property type="entry name" value="Ptyr_pPase"/>
</dbReference>
<evidence type="ECO:0000256" key="4">
    <source>
        <dbReference type="ARBA" id="ARBA00022912"/>
    </source>
</evidence>
<dbReference type="EC" id="3.1.3.48" evidence="2"/>
<evidence type="ECO:0000256" key="1">
    <source>
        <dbReference type="ARBA" id="ARBA00011063"/>
    </source>
</evidence>
<feature type="active site" description="Nucleophile" evidence="5">
    <location>
        <position position="13"/>
    </location>
</feature>
<proteinExistence type="inferred from homology"/>
<name>A0A1M5ASX5_9BACT</name>
<evidence type="ECO:0000256" key="2">
    <source>
        <dbReference type="ARBA" id="ARBA00013064"/>
    </source>
</evidence>
<evidence type="ECO:0000256" key="5">
    <source>
        <dbReference type="PIRSR" id="PIRSR617867-1"/>
    </source>
</evidence>
<dbReference type="CDD" id="cd16343">
    <property type="entry name" value="LMWPTP"/>
    <property type="match status" value="1"/>
</dbReference>
<dbReference type="GO" id="GO:0004725">
    <property type="term" value="F:protein tyrosine phosphatase activity"/>
    <property type="evidence" value="ECO:0007669"/>
    <property type="project" value="UniProtKB-EC"/>
</dbReference>
<dbReference type="PANTHER" id="PTHR11717:SF7">
    <property type="entry name" value="LOW MOLECULAR WEIGHT PHOSPHOTYROSINE PROTEIN PHOSPHATASE"/>
    <property type="match status" value="1"/>
</dbReference>
<protein>
    <recommendedName>
        <fullName evidence="2">protein-tyrosine-phosphatase</fullName>
        <ecNumber evidence="2">3.1.3.48</ecNumber>
    </recommendedName>
</protein>
<comment type="similarity">
    <text evidence="1">Belongs to the low molecular weight phosphotyrosine protein phosphatase family.</text>
</comment>
<evidence type="ECO:0000256" key="3">
    <source>
        <dbReference type="ARBA" id="ARBA00022801"/>
    </source>
</evidence>
<keyword evidence="3" id="KW-0378">Hydrolase</keyword>
<organism evidence="7 8">
    <name type="scientific">Flavisolibacter ginsengisoli DSM 18119</name>
    <dbReference type="NCBI Taxonomy" id="1121884"/>
    <lineage>
        <taxon>Bacteria</taxon>
        <taxon>Pseudomonadati</taxon>
        <taxon>Bacteroidota</taxon>
        <taxon>Chitinophagia</taxon>
        <taxon>Chitinophagales</taxon>
        <taxon>Chitinophagaceae</taxon>
        <taxon>Flavisolibacter</taxon>
    </lineage>
</organism>
<dbReference type="RefSeq" id="WP_072835518.1">
    <property type="nucleotide sequence ID" value="NZ_FQUU01000009.1"/>
</dbReference>
<dbReference type="AlphaFoldDB" id="A0A1M5ASX5"/>
<dbReference type="SMART" id="SM00226">
    <property type="entry name" value="LMWPc"/>
    <property type="match status" value="1"/>
</dbReference>
<evidence type="ECO:0000259" key="6">
    <source>
        <dbReference type="SMART" id="SM00226"/>
    </source>
</evidence>
<gene>
    <name evidence="7" type="ORF">SAMN02745131_02343</name>
</gene>
<dbReference type="InterPro" id="IPR050438">
    <property type="entry name" value="LMW_PTPase"/>
</dbReference>
<dbReference type="PRINTS" id="PR00719">
    <property type="entry name" value="LMWPTPASE"/>
</dbReference>
<evidence type="ECO:0000313" key="8">
    <source>
        <dbReference type="Proteomes" id="UP000184048"/>
    </source>
</evidence>
<dbReference type="Pfam" id="PF01451">
    <property type="entry name" value="LMWPc"/>
    <property type="match status" value="1"/>
</dbReference>
<reference evidence="7 8" key="1">
    <citation type="submission" date="2016-11" db="EMBL/GenBank/DDBJ databases">
        <authorList>
            <person name="Jaros S."/>
            <person name="Januszkiewicz K."/>
            <person name="Wedrychowicz H."/>
        </authorList>
    </citation>
    <scope>NUCLEOTIDE SEQUENCE [LARGE SCALE GENOMIC DNA]</scope>
    <source>
        <strain evidence="7 8">DSM 18119</strain>
    </source>
</reference>
<dbReference type="Gene3D" id="3.40.50.2300">
    <property type="match status" value="1"/>
</dbReference>
<evidence type="ECO:0000313" key="7">
    <source>
        <dbReference type="EMBL" id="SHF33323.1"/>
    </source>
</evidence>
<dbReference type="EMBL" id="FQUU01000009">
    <property type="protein sequence ID" value="SHF33323.1"/>
    <property type="molecule type" value="Genomic_DNA"/>
</dbReference>
<accession>A0A1M5ASX5</accession>
<dbReference type="SUPFAM" id="SSF52788">
    <property type="entry name" value="Phosphotyrosine protein phosphatases I"/>
    <property type="match status" value="1"/>
</dbReference>
<dbReference type="InterPro" id="IPR017867">
    <property type="entry name" value="Tyr_phospatase_low_mol_wt"/>
</dbReference>